<reference evidence="2" key="2">
    <citation type="submission" date="2014-03" db="EMBL/GenBank/DDBJ databases">
        <authorList>
            <person name="Urmite Genomes"/>
        </authorList>
    </citation>
    <scope>NUCLEOTIDE SEQUENCE</scope>
    <source>
        <strain evidence="2">DSM 44829</strain>
    </source>
</reference>
<feature type="region of interest" description="Disordered" evidence="1">
    <location>
        <begin position="1"/>
        <end position="69"/>
    </location>
</feature>
<dbReference type="AlphaFoldDB" id="W9AYT9"/>
<evidence type="ECO:0000313" key="3">
    <source>
        <dbReference type="Proteomes" id="UP000028870"/>
    </source>
</evidence>
<feature type="compositionally biased region" description="Acidic residues" evidence="1">
    <location>
        <begin position="51"/>
        <end position="69"/>
    </location>
</feature>
<dbReference type="OrthoDB" id="3385629at2"/>
<dbReference type="RefSeq" id="WP_036403341.1">
    <property type="nucleotide sequence ID" value="NZ_CCBB010000003.1"/>
</dbReference>
<evidence type="ECO:0000256" key="1">
    <source>
        <dbReference type="SAM" id="MobiDB-lite"/>
    </source>
</evidence>
<proteinExistence type="predicted"/>
<feature type="compositionally biased region" description="Acidic residues" evidence="1">
    <location>
        <begin position="32"/>
        <end position="42"/>
    </location>
</feature>
<sequence>MNPVSAIPRADDADLAEQSDGVVAPTLFADEPIGDVEADPADVLEQRTTVDEDDERLWADEPEEDGGYT</sequence>
<organism evidence="2 3">
    <name type="scientific">Mycolicibacterium cosmeticum</name>
    <dbReference type="NCBI Taxonomy" id="258533"/>
    <lineage>
        <taxon>Bacteria</taxon>
        <taxon>Bacillati</taxon>
        <taxon>Actinomycetota</taxon>
        <taxon>Actinomycetes</taxon>
        <taxon>Mycobacteriales</taxon>
        <taxon>Mycobacteriaceae</taxon>
        <taxon>Mycolicibacterium</taxon>
    </lineage>
</organism>
<evidence type="ECO:0000313" key="2">
    <source>
        <dbReference type="EMBL" id="CDO10994.1"/>
    </source>
</evidence>
<dbReference type="EMBL" id="CCBB010000003">
    <property type="protein sequence ID" value="CDO10994.1"/>
    <property type="molecule type" value="Genomic_DNA"/>
</dbReference>
<accession>W9AYT9</accession>
<name>W9AYT9_MYCCO</name>
<gene>
    <name evidence="2" type="ORF">BN977_05835</name>
</gene>
<dbReference type="Proteomes" id="UP000028870">
    <property type="component" value="Unassembled WGS sequence"/>
</dbReference>
<dbReference type="STRING" id="258533.BN977_05835"/>
<reference evidence="2" key="1">
    <citation type="submission" date="2014-03" db="EMBL/GenBank/DDBJ databases">
        <title>Draft Genome Sequence of Mycobacterium cosmeticum DSM 44829.</title>
        <authorList>
            <person name="Croce O."/>
            <person name="Robert C."/>
            <person name="Raoult D."/>
            <person name="Drancourt M."/>
        </authorList>
    </citation>
    <scope>NUCLEOTIDE SEQUENCE [LARGE SCALE GENOMIC DNA]</scope>
    <source>
        <strain evidence="2">DSM 44829</strain>
    </source>
</reference>
<comment type="caution">
    <text evidence="2">The sequence shown here is derived from an EMBL/GenBank/DDBJ whole genome shotgun (WGS) entry which is preliminary data.</text>
</comment>
<protein>
    <submittedName>
        <fullName evidence="2">Uncharacterized protein</fullName>
    </submittedName>
</protein>
<keyword evidence="3" id="KW-1185">Reference proteome</keyword>